<name>A0A2U1E6I3_9FIRM</name>
<keyword evidence="2" id="KW-1185">Reference proteome</keyword>
<dbReference type="AlphaFoldDB" id="A0A2U1E6I3"/>
<comment type="caution">
    <text evidence="1">The sequence shown here is derived from an EMBL/GenBank/DDBJ whole genome shotgun (WGS) entry which is preliminary data.</text>
</comment>
<gene>
    <name evidence="1" type="ORF">C7381_10129</name>
</gene>
<organism evidence="1 2">
    <name type="scientific">Ezakiella coagulans</name>
    <dbReference type="NCBI Taxonomy" id="46507"/>
    <lineage>
        <taxon>Bacteria</taxon>
        <taxon>Bacillati</taxon>
        <taxon>Bacillota</taxon>
        <taxon>Tissierellia</taxon>
        <taxon>Ezakiella</taxon>
    </lineage>
</organism>
<dbReference type="InterPro" id="IPR038287">
    <property type="entry name" value="Cse2_sf"/>
</dbReference>
<proteinExistence type="predicted"/>
<dbReference type="CDD" id="cd09731">
    <property type="entry name" value="Cse2_I-E"/>
    <property type="match status" value="1"/>
</dbReference>
<dbReference type="Proteomes" id="UP000245793">
    <property type="component" value="Unassembled WGS sequence"/>
</dbReference>
<dbReference type="Gene3D" id="1.10.520.40">
    <property type="entry name" value="CRISPR-associated protein Cse2"/>
    <property type="match status" value="1"/>
</dbReference>
<dbReference type="Pfam" id="PF09485">
    <property type="entry name" value="CRISPR_Cse2"/>
    <property type="match status" value="1"/>
</dbReference>
<dbReference type="RefSeq" id="WP_116479446.1">
    <property type="nucleotide sequence ID" value="NZ_QEKV01000001.1"/>
</dbReference>
<dbReference type="EMBL" id="QEKV01000001">
    <property type="protein sequence ID" value="PVY95505.1"/>
    <property type="molecule type" value="Genomic_DNA"/>
</dbReference>
<reference evidence="1 2" key="1">
    <citation type="submission" date="2018-04" db="EMBL/GenBank/DDBJ databases">
        <title>Genomic Encyclopedia of Type Strains, Phase IV (KMG-IV): sequencing the most valuable type-strain genomes for metagenomic binning, comparative biology and taxonomic classification.</title>
        <authorList>
            <person name="Goeker M."/>
        </authorList>
    </citation>
    <scope>NUCLEOTIDE SEQUENCE [LARGE SCALE GENOMIC DNA]</scope>
    <source>
        <strain evidence="1 2">DSM 20705</strain>
    </source>
</reference>
<protein>
    <submittedName>
        <fullName evidence="1">CRISPR system Cascade subunit CasB</fullName>
    </submittedName>
</protein>
<dbReference type="InterPro" id="IPR013382">
    <property type="entry name" value="CRISPR-assoc_prot_Cse2"/>
</dbReference>
<accession>A0A2U1E6I3</accession>
<evidence type="ECO:0000313" key="2">
    <source>
        <dbReference type="Proteomes" id="UP000245793"/>
    </source>
</evidence>
<evidence type="ECO:0000313" key="1">
    <source>
        <dbReference type="EMBL" id="PVY95505.1"/>
    </source>
</evidence>
<sequence>MGKTNNIAYNTAKSILIKLDSTRDASSTKALLANMRNSADKDISNNVDALAYVFSNLSYGEDDRGGELSYMEQAIFTAIQMYAIHQQSNVESVLKFGNDDENESREKKYKANIGDALATLRSDESESIDKRFNAMITATNFNKLSYHLRQMIKILKSKSDAKVDYAKLAEHLYWFMIGRKEEVRLSWARSYYKYRKNEEMEGEIKNEK</sequence>
<dbReference type="NCBIfam" id="TIGR02548">
    <property type="entry name" value="casB_cse2"/>
    <property type="match status" value="1"/>
</dbReference>